<evidence type="ECO:0000256" key="5">
    <source>
        <dbReference type="ARBA" id="ARBA00022723"/>
    </source>
</evidence>
<dbReference type="GO" id="GO:0000288">
    <property type="term" value="P:nuclear-transcribed mRNA catabolic process, deadenylation-dependent decay"/>
    <property type="evidence" value="ECO:0007669"/>
    <property type="project" value="TreeGrafter"/>
</dbReference>
<dbReference type="OMA" id="HMQSIND"/>
<dbReference type="Pfam" id="PF00642">
    <property type="entry name" value="zf-CCCH"/>
    <property type="match status" value="1"/>
</dbReference>
<dbReference type="FunFam" id="1.20.120.1790:FF:000001">
    <property type="entry name" value="roquin-1 isoform X1"/>
    <property type="match status" value="1"/>
</dbReference>
<dbReference type="SUPFAM" id="SSF90229">
    <property type="entry name" value="CCCH zinc finger"/>
    <property type="match status" value="1"/>
</dbReference>
<evidence type="ECO:0000256" key="6">
    <source>
        <dbReference type="ARBA" id="ARBA00022771"/>
    </source>
</evidence>
<keyword evidence="5" id="KW-0479">Metal-binding</keyword>
<feature type="region of interest" description="Disordered" evidence="8">
    <location>
        <begin position="1361"/>
        <end position="1499"/>
    </location>
</feature>
<reference evidence="9" key="2">
    <citation type="submission" date="2020-05" db="UniProtKB">
        <authorList>
            <consortium name="EnsemblMetazoa"/>
        </authorList>
    </citation>
    <scope>IDENTIFICATION</scope>
    <source>
        <strain evidence="9">Indian</strain>
    </source>
</reference>
<dbReference type="InterPro" id="IPR000571">
    <property type="entry name" value="Znf_CCCH"/>
</dbReference>
<feature type="compositionally biased region" description="Polar residues" evidence="8">
    <location>
        <begin position="1243"/>
        <end position="1254"/>
    </location>
</feature>
<dbReference type="STRING" id="30069.A0A182YEK3"/>
<dbReference type="PANTHER" id="PTHR13139">
    <property type="entry name" value="RING FINGER AND CCCH-TYPE ZINC FINGER DOMAIN-CONTAINING PROTEIN"/>
    <property type="match status" value="1"/>
</dbReference>
<proteinExistence type="predicted"/>
<dbReference type="Pfam" id="PF18386">
    <property type="entry name" value="ROQ_II"/>
    <property type="match status" value="1"/>
</dbReference>
<feature type="region of interest" description="Disordered" evidence="8">
    <location>
        <begin position="1668"/>
        <end position="1711"/>
    </location>
</feature>
<evidence type="ECO:0000256" key="3">
    <source>
        <dbReference type="ARBA" id="ARBA00012483"/>
    </source>
</evidence>
<dbReference type="PROSITE" id="PS50103">
    <property type="entry name" value="ZF_C3H1"/>
    <property type="match status" value="1"/>
</dbReference>
<feature type="compositionally biased region" description="Low complexity" evidence="8">
    <location>
        <begin position="1217"/>
        <end position="1226"/>
    </location>
</feature>
<reference evidence="10" key="1">
    <citation type="journal article" date="2014" name="Genome Biol.">
        <title>Genome analysis of a major urban malaria vector mosquito, Anopheles stephensi.</title>
        <authorList>
            <person name="Jiang X."/>
            <person name="Peery A."/>
            <person name="Hall A.B."/>
            <person name="Sharma A."/>
            <person name="Chen X.G."/>
            <person name="Waterhouse R.M."/>
            <person name="Komissarov A."/>
            <person name="Riehle M.M."/>
            <person name="Shouche Y."/>
            <person name="Sharakhova M.V."/>
            <person name="Lawson D."/>
            <person name="Pakpour N."/>
            <person name="Arensburger P."/>
            <person name="Davidson V.L."/>
            <person name="Eiglmeier K."/>
            <person name="Emrich S."/>
            <person name="George P."/>
            <person name="Kennedy R.C."/>
            <person name="Mane S.P."/>
            <person name="Maslen G."/>
            <person name="Oringanje C."/>
            <person name="Qi Y."/>
            <person name="Settlage R."/>
            <person name="Tojo M."/>
            <person name="Tubio J.M."/>
            <person name="Unger M.F."/>
            <person name="Wang B."/>
            <person name="Vernick K.D."/>
            <person name="Ribeiro J.M."/>
            <person name="James A.A."/>
            <person name="Michel K."/>
            <person name="Riehle M.A."/>
            <person name="Luckhart S."/>
            <person name="Sharakhov I.V."/>
            <person name="Tu Z."/>
        </authorList>
    </citation>
    <scope>NUCLEOTIDE SEQUENCE [LARGE SCALE GENOMIC DNA]</scope>
    <source>
        <strain evidence="10">Indian</strain>
    </source>
</reference>
<dbReference type="VEuPathDB" id="VectorBase:ASTEI06889"/>
<feature type="compositionally biased region" description="Low complexity" evidence="8">
    <location>
        <begin position="1019"/>
        <end position="1028"/>
    </location>
</feature>
<feature type="compositionally biased region" description="Basic residues" evidence="8">
    <location>
        <begin position="1056"/>
        <end position="1067"/>
    </location>
</feature>
<dbReference type="GO" id="GO:0061630">
    <property type="term" value="F:ubiquitin protein ligase activity"/>
    <property type="evidence" value="ECO:0007669"/>
    <property type="project" value="UniProtKB-EC"/>
</dbReference>
<evidence type="ECO:0000256" key="7">
    <source>
        <dbReference type="ARBA" id="ARBA00022833"/>
    </source>
</evidence>
<feature type="compositionally biased region" description="Basic and acidic residues" evidence="8">
    <location>
        <begin position="820"/>
        <end position="830"/>
    </location>
</feature>
<evidence type="ECO:0000256" key="4">
    <source>
        <dbReference type="ARBA" id="ARBA00022679"/>
    </source>
</evidence>
<dbReference type="SMART" id="SM00184">
    <property type="entry name" value="RING"/>
    <property type="match status" value="1"/>
</dbReference>
<feature type="compositionally biased region" description="Pro residues" evidence="8">
    <location>
        <begin position="989"/>
        <end position="1005"/>
    </location>
</feature>
<sequence length="1733" mass="181140">MPIQAPQWTEFLSCPVCCNEFAANLRPPISLGCGHTICRTCLATLHHRQCPFDQTVISTDLDYLPINNALLQLVSTPGISSSSTVNASPTTNNNAPNTSASITDPDLNSTSVQSLSPENLQYYKTAKACIEELALYLKPCPAAGSGSLAADRGGSSSIVSTSGPSGASLLSRQMQRKLVILVNCQLIEDEGRARSLRAARSLGERTVMELILHHQNPQQLSTNLWAAVRARGCQFLGPAMQEEVLKLVLLALEDGSALSRKVLVMFVVQRLEPHFSQASKTSIGHVVQLLYRASCFKVSKREGDSSLMQLKEEFRTYEALRREHDAQIVQIATEAGLRIAPDQWSSLLYGDTAHKSHMQSINDKLQTPQSFVQSVQELIIALQRTGDPANLSGLRVQLKHLAAIDWNSENHVPSWAECAAALQAVKRVVAGLVDFVQHHGNRKLQEAGHLAHNRNYKISLCRDLNNRGTCPRGPNCTFAHSDEELEKYRTKLRKSHGSSATASLRMMSNGKDHHPVGAGTMSATGPGQPGGVSRGPRSAVDYHAHPGGSNGDGASGGSMHQSSSSSHGYHSSGEEASSPVRYQKTSSAGVGGGGGGGGGTGREGSQHSHRMLDKNHVGSQGSGLGSGAAGGPGANGPGGGPHPSSFSGGGPVSMNGGPRGVYPSGGGSSSSHYQHAGAAGGTSGMGYSNRGSSHHATGGPGGGSSSQGGGAQQHNSPQGMRFRPPPHMGPSPGGANANGGANYHPGPGGPGGSLPPHPSMHHERDGGHLPAAYPQQLPATQPAAGGHMSGAHQIESHLHHSPLANAMHHPPYYGAAGEYPEGKHGAEHGPMHGLPHHHGHNHPSQIRRPPNYAAWDNLASPPHHHLRGEHHGTPSGKIGPSSHQAQQQQAGSFGMTGHAGQPPHPSSGSVPYGPAASPKNGHSSNSAAPMGSKYMGGIPHQAGQQNYHHQKLGPQGRDYKEKHQGNRGPHPVPPPPHVHGGLPSISSVGPPPYPAGRNGPLPPQPYLSSPLPMAGPDAVGKNPPQGQVGPPPPPHHNGYNGSQAAAYQHNLQQQQHQHHHHAHHMHHGPGAGYQPQRQTAGGEPPSPYLSKMLFESLGTTGGGNKKSYNQQLMNQHLNEIGMANPAAAAAAAGKDMFIRSDSLLADDDALLVAEQEFNNAAQYGPISRMNPIGTERIDLGLTPRSHPRQQQRGGLWSTTSSSSLGDNPSPTGGGNGSSSASSPFYAGSGGSNTQPLNPPTTIPPTQKHSMQQQVQSHLPYHPQHPSLPHPSSTGALDKMAPEPNNNSIDFDLLRVGEKKTLEYDSAVTMADCCETVPTSAGGSVVEQDFLLQSLVSQTGLGGGGHYGAQQQHPFHTVMMMSTDRSGSPQHAQQHQLQHPQQQLLSKDRCNGGGGPALSPACANDDLRKLNDMKSPPSSLSGVQSPAMLMSVTSESSVCTPPPTVGMSGGGSNGGTSSMWNNLLDLSTFKPPSDAMNNPNDPDGHFNPAGRTNGTAGYPMSAFPSASSTFIRSSADQYKLPKLLMDSSATGGGQQQQQQPSFLAQSGKSAAAGGAAVDTLGDVARFHDMINTSQPASPSCLSDRVNGEDQRKLNAFKELNELRIQSGMLTSVTASPSPSVVTSTVGSSDGAISLHVDQTATSLWNNLLDLPSLKPSPLSALSSVGGVGLEPTTAGPSGEPLITGSSSSSQLSALLNSSNGSSSEDSYEAGMADDIRELEMRLVSSVLQNDENGI</sequence>
<dbReference type="InterPro" id="IPR017907">
    <property type="entry name" value="Znf_RING_CS"/>
</dbReference>
<feature type="compositionally biased region" description="Low complexity" evidence="8">
    <location>
        <begin position="1255"/>
        <end position="1272"/>
    </location>
</feature>
<feature type="compositionally biased region" description="Gly residues" evidence="8">
    <location>
        <begin position="589"/>
        <end position="602"/>
    </location>
</feature>
<evidence type="ECO:0000256" key="2">
    <source>
        <dbReference type="ARBA" id="ARBA00004201"/>
    </source>
</evidence>
<dbReference type="SMART" id="SM00356">
    <property type="entry name" value="ZnF_C3H1"/>
    <property type="match status" value="1"/>
</dbReference>
<feature type="region of interest" description="Disordered" evidence="8">
    <location>
        <begin position="1525"/>
        <end position="1546"/>
    </location>
</feature>
<dbReference type="InterPro" id="IPR013083">
    <property type="entry name" value="Znf_RING/FYVE/PHD"/>
</dbReference>
<keyword evidence="7" id="KW-0862">Zinc</keyword>
<keyword evidence="10" id="KW-1185">Reference proteome</keyword>
<feature type="region of interest" description="Disordered" evidence="8">
    <location>
        <begin position="82"/>
        <end position="111"/>
    </location>
</feature>
<protein>
    <recommendedName>
        <fullName evidence="3">RING-type E3 ubiquitin transferase</fullName>
        <ecNumber evidence="3">2.3.2.27</ecNumber>
    </recommendedName>
</protein>
<dbReference type="GO" id="GO:0035613">
    <property type="term" value="F:RNA stem-loop binding"/>
    <property type="evidence" value="ECO:0007669"/>
    <property type="project" value="TreeGrafter"/>
</dbReference>
<dbReference type="GO" id="GO:0008270">
    <property type="term" value="F:zinc ion binding"/>
    <property type="evidence" value="ECO:0007669"/>
    <property type="project" value="UniProtKB-KW"/>
</dbReference>
<dbReference type="GO" id="GO:0003725">
    <property type="term" value="F:double-stranded RNA binding"/>
    <property type="evidence" value="ECO:0007669"/>
    <property type="project" value="TreeGrafter"/>
</dbReference>
<evidence type="ECO:0000256" key="8">
    <source>
        <dbReference type="SAM" id="MobiDB-lite"/>
    </source>
</evidence>
<feature type="compositionally biased region" description="Basic and acidic residues" evidence="8">
    <location>
        <begin position="604"/>
        <end position="616"/>
    </location>
</feature>
<accession>A0A182YEK3</accession>
<dbReference type="VEuPathDB" id="VectorBase:ASTE007509"/>
<dbReference type="Proteomes" id="UP000076408">
    <property type="component" value="Unassembled WGS sequence"/>
</dbReference>
<dbReference type="GO" id="GO:0003729">
    <property type="term" value="F:mRNA binding"/>
    <property type="evidence" value="ECO:0007669"/>
    <property type="project" value="TreeGrafter"/>
</dbReference>
<feature type="compositionally biased region" description="Low complexity" evidence="8">
    <location>
        <begin position="1197"/>
        <end position="1210"/>
    </location>
</feature>
<dbReference type="Gene3D" id="4.10.1000.10">
    <property type="entry name" value="Zinc finger, CCCH-type"/>
    <property type="match status" value="1"/>
</dbReference>
<dbReference type="InterPro" id="IPR001841">
    <property type="entry name" value="Znf_RING"/>
</dbReference>
<dbReference type="EnsemblMetazoa" id="ASTEI06889-RA">
    <property type="protein sequence ID" value="ASTEI06889-PA"/>
    <property type="gene ID" value="ASTEI06889"/>
</dbReference>
<evidence type="ECO:0000256" key="1">
    <source>
        <dbReference type="ARBA" id="ARBA00000900"/>
    </source>
</evidence>
<dbReference type="EC" id="2.3.2.27" evidence="3"/>
<dbReference type="Pfam" id="PF21206">
    <property type="entry name" value="Roquin_1_2-like_ROQ"/>
    <property type="match status" value="1"/>
</dbReference>
<name>A0A182YEK3_ANOST</name>
<feature type="compositionally biased region" description="Low complexity" evidence="8">
    <location>
        <begin position="1534"/>
        <end position="1546"/>
    </location>
</feature>
<keyword evidence="6" id="KW-0863">Zinc-finger</keyword>
<dbReference type="GO" id="GO:0010494">
    <property type="term" value="C:cytoplasmic stress granule"/>
    <property type="evidence" value="ECO:0007669"/>
    <property type="project" value="TreeGrafter"/>
</dbReference>
<dbReference type="PROSITE" id="PS50089">
    <property type="entry name" value="ZF_RING_2"/>
    <property type="match status" value="1"/>
</dbReference>
<feature type="compositionally biased region" description="Gly residues" evidence="8">
    <location>
        <begin position="698"/>
        <end position="711"/>
    </location>
</feature>
<feature type="compositionally biased region" description="Low complexity" evidence="8">
    <location>
        <begin position="1683"/>
        <end position="1702"/>
    </location>
</feature>
<dbReference type="PANTHER" id="PTHR13139:SF54">
    <property type="entry name" value="RING-TYPE E3 UBIQUITIN TRANSFERASE"/>
    <property type="match status" value="1"/>
</dbReference>
<dbReference type="Gene3D" id="1.20.120.1790">
    <property type="match status" value="1"/>
</dbReference>
<dbReference type="InterPro" id="IPR048575">
    <property type="entry name" value="Roquin_1_2-like_ROQ"/>
</dbReference>
<dbReference type="GO" id="GO:0000932">
    <property type="term" value="C:P-body"/>
    <property type="evidence" value="ECO:0007669"/>
    <property type="project" value="UniProtKB-SubCell"/>
</dbReference>
<dbReference type="InterPro" id="IPR036855">
    <property type="entry name" value="Znf_CCCH_sf"/>
</dbReference>
<feature type="region of interest" description="Disordered" evidence="8">
    <location>
        <begin position="1177"/>
        <end position="1288"/>
    </location>
</feature>
<dbReference type="Gene3D" id="3.30.40.10">
    <property type="entry name" value="Zinc/RING finger domain, C3HC4 (zinc finger)"/>
    <property type="match status" value="1"/>
</dbReference>
<feature type="compositionally biased region" description="Low complexity" evidence="8">
    <location>
        <begin position="82"/>
        <end position="103"/>
    </location>
</feature>
<keyword evidence="4" id="KW-0808">Transferase</keyword>
<organism evidence="9 10">
    <name type="scientific">Anopheles stephensi</name>
    <name type="common">Indo-Pakistan malaria mosquito</name>
    <dbReference type="NCBI Taxonomy" id="30069"/>
    <lineage>
        <taxon>Eukaryota</taxon>
        <taxon>Metazoa</taxon>
        <taxon>Ecdysozoa</taxon>
        <taxon>Arthropoda</taxon>
        <taxon>Hexapoda</taxon>
        <taxon>Insecta</taxon>
        <taxon>Pterygota</taxon>
        <taxon>Neoptera</taxon>
        <taxon>Endopterygota</taxon>
        <taxon>Diptera</taxon>
        <taxon>Nematocera</taxon>
        <taxon>Culicoidea</taxon>
        <taxon>Culicidae</taxon>
        <taxon>Anophelinae</taxon>
        <taxon>Anopheles</taxon>
    </lineage>
</organism>
<feature type="compositionally biased region" description="Low complexity" evidence="8">
    <location>
        <begin position="1043"/>
        <end position="1055"/>
    </location>
</feature>
<comment type="catalytic activity">
    <reaction evidence="1">
        <text>S-ubiquitinyl-[E2 ubiquitin-conjugating enzyme]-L-cysteine + [acceptor protein]-L-lysine = [E2 ubiquitin-conjugating enzyme]-L-cysteine + N(6)-ubiquitinyl-[acceptor protein]-L-lysine.</text>
        <dbReference type="EC" id="2.3.2.27"/>
    </reaction>
</comment>
<feature type="compositionally biased region" description="Gly residues" evidence="8">
    <location>
        <begin position="620"/>
        <end position="668"/>
    </location>
</feature>
<dbReference type="CDD" id="cd16638">
    <property type="entry name" value="mRING-HC-C3HC3D_Roquin"/>
    <property type="match status" value="1"/>
</dbReference>
<dbReference type="InterPro" id="IPR052249">
    <property type="entry name" value="Roquin_domain"/>
</dbReference>
<evidence type="ECO:0000313" key="10">
    <source>
        <dbReference type="Proteomes" id="UP000076408"/>
    </source>
</evidence>
<comment type="subcellular location">
    <subcellularLocation>
        <location evidence="2">Cytoplasm</location>
        <location evidence="2">P-body</location>
    </subcellularLocation>
</comment>
<evidence type="ECO:0000313" key="9">
    <source>
        <dbReference type="EnsemblMetazoa" id="ASTEI06889-PA"/>
    </source>
</evidence>
<dbReference type="PROSITE" id="PS00518">
    <property type="entry name" value="ZF_RING_1"/>
    <property type="match status" value="1"/>
</dbReference>
<dbReference type="SUPFAM" id="SSF57850">
    <property type="entry name" value="RING/U-box"/>
    <property type="match status" value="1"/>
</dbReference>
<dbReference type="GO" id="GO:0006511">
    <property type="term" value="P:ubiquitin-dependent protein catabolic process"/>
    <property type="evidence" value="ECO:0007669"/>
    <property type="project" value="TreeGrafter"/>
</dbReference>
<feature type="compositionally biased region" description="Low complexity" evidence="8">
    <location>
        <begin position="733"/>
        <end position="745"/>
    </location>
</feature>
<dbReference type="GO" id="GO:0000209">
    <property type="term" value="P:protein polyubiquitination"/>
    <property type="evidence" value="ECO:0007669"/>
    <property type="project" value="TreeGrafter"/>
</dbReference>
<dbReference type="FunFam" id="3.30.40.10:FF:000047">
    <property type="entry name" value="Roquin-2 isoform 1"/>
    <property type="match status" value="1"/>
</dbReference>
<feature type="region of interest" description="Disordered" evidence="8">
    <location>
        <begin position="814"/>
        <end position="1089"/>
    </location>
</feature>
<feature type="compositionally biased region" description="Low complexity" evidence="8">
    <location>
        <begin position="1368"/>
        <end position="1384"/>
    </location>
</feature>
<feature type="region of interest" description="Disordered" evidence="8">
    <location>
        <begin position="490"/>
        <end position="790"/>
    </location>
</feature>
<dbReference type="VEuPathDB" id="VectorBase:ASTEI20_031874"/>
<feature type="compositionally biased region" description="Low complexity" evidence="8">
    <location>
        <begin position="557"/>
        <end position="578"/>
    </location>
</feature>
<dbReference type="InterPro" id="IPR041523">
    <property type="entry name" value="ROQ_II"/>
</dbReference>